<dbReference type="STRING" id="258515.SAMN05192585_1553"/>
<dbReference type="InterPro" id="IPR036388">
    <property type="entry name" value="WH-like_DNA-bd_sf"/>
</dbReference>
<accession>A0A1H0GSY6</accession>
<dbReference type="InterPro" id="IPR036390">
    <property type="entry name" value="WH_DNA-bd_sf"/>
</dbReference>
<keyword evidence="3" id="KW-1185">Reference proteome</keyword>
<name>A0A1H0GSY6_9FIRM</name>
<dbReference type="Pfam" id="PF03551">
    <property type="entry name" value="PadR"/>
    <property type="match status" value="1"/>
</dbReference>
<evidence type="ECO:0000313" key="2">
    <source>
        <dbReference type="EMBL" id="SDO09969.1"/>
    </source>
</evidence>
<dbReference type="PANTHER" id="PTHR33169">
    <property type="entry name" value="PADR-FAMILY TRANSCRIPTIONAL REGULATOR"/>
    <property type="match status" value="1"/>
</dbReference>
<gene>
    <name evidence="2" type="ORF">SAMN05192585_1553</name>
</gene>
<protein>
    <submittedName>
        <fullName evidence="2">PadR family transcriptional regulator, regulatory protein PadR</fullName>
    </submittedName>
</protein>
<organism evidence="2 3">
    <name type="scientific">Acetanaerobacterium elongatum</name>
    <dbReference type="NCBI Taxonomy" id="258515"/>
    <lineage>
        <taxon>Bacteria</taxon>
        <taxon>Bacillati</taxon>
        <taxon>Bacillota</taxon>
        <taxon>Clostridia</taxon>
        <taxon>Eubacteriales</taxon>
        <taxon>Oscillospiraceae</taxon>
        <taxon>Acetanaerobacterium</taxon>
    </lineage>
</organism>
<dbReference type="EMBL" id="FNID01000055">
    <property type="protein sequence ID" value="SDO09969.1"/>
    <property type="molecule type" value="Genomic_DNA"/>
</dbReference>
<dbReference type="PANTHER" id="PTHR33169:SF14">
    <property type="entry name" value="TRANSCRIPTIONAL REGULATOR RV3488"/>
    <property type="match status" value="1"/>
</dbReference>
<dbReference type="Proteomes" id="UP000199182">
    <property type="component" value="Unassembled WGS sequence"/>
</dbReference>
<dbReference type="Gene3D" id="1.10.10.10">
    <property type="entry name" value="Winged helix-like DNA-binding domain superfamily/Winged helix DNA-binding domain"/>
    <property type="match status" value="1"/>
</dbReference>
<dbReference type="SUPFAM" id="SSF46785">
    <property type="entry name" value="Winged helix' DNA-binding domain"/>
    <property type="match status" value="1"/>
</dbReference>
<sequence>MENGDFIKGSMGFILLSTLLDGDKYGYEITKTVHSLTAGRVQLKEGSLYPALHKLEKKGLVEGYWAEAEPGRPGRKYYRITEEGRKAAAAEQENWRLYIDVLGRFIYGNT</sequence>
<feature type="domain" description="Transcription regulator PadR N-terminal" evidence="1">
    <location>
        <begin position="15"/>
        <end position="89"/>
    </location>
</feature>
<dbReference type="InterPro" id="IPR005149">
    <property type="entry name" value="Tscrpt_reg_PadR_N"/>
</dbReference>
<evidence type="ECO:0000259" key="1">
    <source>
        <dbReference type="Pfam" id="PF03551"/>
    </source>
</evidence>
<reference evidence="2 3" key="1">
    <citation type="submission" date="2016-10" db="EMBL/GenBank/DDBJ databases">
        <authorList>
            <person name="de Groot N.N."/>
        </authorList>
    </citation>
    <scope>NUCLEOTIDE SEQUENCE [LARGE SCALE GENOMIC DNA]</scope>
    <source>
        <strain evidence="2 3">CGMCC 1.5012</strain>
    </source>
</reference>
<evidence type="ECO:0000313" key="3">
    <source>
        <dbReference type="Proteomes" id="UP000199182"/>
    </source>
</evidence>
<dbReference type="InterPro" id="IPR052509">
    <property type="entry name" value="Metal_resp_DNA-bind_regulator"/>
</dbReference>
<proteinExistence type="predicted"/>
<dbReference type="AlphaFoldDB" id="A0A1H0GSY6"/>